<comment type="caution">
    <text evidence="3">The sequence shown here is derived from an EMBL/GenBank/DDBJ whole genome shotgun (WGS) entry which is preliminary data.</text>
</comment>
<organism evidence="3 4">
    <name type="scientific">Trypanosoma rangeli SC58</name>
    <dbReference type="NCBI Taxonomy" id="429131"/>
    <lineage>
        <taxon>Eukaryota</taxon>
        <taxon>Discoba</taxon>
        <taxon>Euglenozoa</taxon>
        <taxon>Kinetoplastea</taxon>
        <taxon>Metakinetoplastina</taxon>
        <taxon>Trypanosomatida</taxon>
        <taxon>Trypanosomatidae</taxon>
        <taxon>Trypanosoma</taxon>
        <taxon>Herpetosoma</taxon>
    </lineage>
</organism>
<feature type="region of interest" description="Disordered" evidence="2">
    <location>
        <begin position="1"/>
        <end position="28"/>
    </location>
</feature>
<evidence type="ECO:0000256" key="1">
    <source>
        <dbReference type="SAM" id="Coils"/>
    </source>
</evidence>
<evidence type="ECO:0000256" key="2">
    <source>
        <dbReference type="SAM" id="MobiDB-lite"/>
    </source>
</evidence>
<dbReference type="VEuPathDB" id="TriTrypDB:TRSC58_07081"/>
<accession>A0A061IRV9</accession>
<dbReference type="EMBL" id="AUPL01007081">
    <property type="protein sequence ID" value="ESL05278.1"/>
    <property type="molecule type" value="Genomic_DNA"/>
</dbReference>
<feature type="region of interest" description="Disordered" evidence="2">
    <location>
        <begin position="240"/>
        <end position="262"/>
    </location>
</feature>
<protein>
    <submittedName>
        <fullName evidence="3">Uncharacterized protein</fullName>
    </submittedName>
</protein>
<feature type="coiled-coil region" evidence="1">
    <location>
        <begin position="190"/>
        <end position="217"/>
    </location>
</feature>
<keyword evidence="4" id="KW-1185">Reference proteome</keyword>
<name>A0A061IRV9_TRYRA</name>
<feature type="non-terminal residue" evidence="3">
    <location>
        <position position="285"/>
    </location>
</feature>
<proteinExistence type="predicted"/>
<dbReference type="Proteomes" id="UP000031737">
    <property type="component" value="Unassembled WGS sequence"/>
</dbReference>
<evidence type="ECO:0000313" key="4">
    <source>
        <dbReference type="Proteomes" id="UP000031737"/>
    </source>
</evidence>
<dbReference type="AlphaFoldDB" id="A0A061IRV9"/>
<keyword evidence="1" id="KW-0175">Coiled coil</keyword>
<reference evidence="3 4" key="1">
    <citation type="submission" date="2013-07" db="EMBL/GenBank/DDBJ databases">
        <authorList>
            <person name="Stoco P.H."/>
            <person name="Wagner G."/>
            <person name="Gerber A."/>
            <person name="Zaha A."/>
            <person name="Thompson C."/>
            <person name="Bartholomeu D.C."/>
            <person name="Luckemeyer D.D."/>
            <person name="Bahia D."/>
            <person name="Loreto E."/>
            <person name="Prestes E.B."/>
            <person name="Lima F.M."/>
            <person name="Rodrigues-Luiz G."/>
            <person name="Vallejo G.A."/>
            <person name="Filho J.F."/>
            <person name="Monteiro K.M."/>
            <person name="Tyler K.M."/>
            <person name="de Almeida L.G."/>
            <person name="Ortiz M.F."/>
            <person name="Siervo M.A."/>
            <person name="de Moraes M.H."/>
            <person name="Cunha O.L."/>
            <person name="Mendonca-Neto R."/>
            <person name="Silva R."/>
            <person name="Teixeira S.M."/>
            <person name="Murta S.M."/>
            <person name="Sincero T.C."/>
            <person name="Mendes T.A."/>
            <person name="Urmenyi T.P."/>
            <person name="Silva V.G."/>
            <person name="da Rocha W.D."/>
            <person name="Andersson B."/>
            <person name="Romanha A.J."/>
            <person name="Steindel M."/>
            <person name="de Vasconcelos A.T."/>
            <person name="Grisard E.C."/>
        </authorList>
    </citation>
    <scope>NUCLEOTIDE SEQUENCE [LARGE SCALE GENOMIC DNA]</scope>
    <source>
        <strain evidence="3 4">SC58</strain>
    </source>
</reference>
<gene>
    <name evidence="3" type="ORF">TRSC58_07081</name>
</gene>
<dbReference type="OrthoDB" id="247571at2759"/>
<sequence>MNLSKKHGTKGDASLMAGRHVEDGAPVTQLVPDLTVRLDSAKPLPKGRPTPTLEVTGALSTQAVVHGGACTSIEKLDAKWTPDNTLNPTPVEVRRREVRNSRGIRLRIASKKKLVIRENATNEADSLVRTPREKDFCVDVPDARRGSTEETSGAKTLPAAVTWHDDQRNFTSEQCGGSDDIPRYQLLSVEERLRVIKEAQIKRLEKMQEELAKARAGTIAPRPTTLIKVNQNRFKVIMGRPSSTASDTSLPLPIQERSVDRSQAESLEREASLFGSEVSLAPRLL</sequence>
<evidence type="ECO:0000313" key="3">
    <source>
        <dbReference type="EMBL" id="ESL05278.1"/>
    </source>
</evidence>